<feature type="transmembrane region" description="Helical" evidence="7">
    <location>
        <begin position="289"/>
        <end position="313"/>
    </location>
</feature>
<proteinExistence type="inferred from homology"/>
<keyword evidence="4 7" id="KW-0812">Transmembrane</keyword>
<reference evidence="8" key="1">
    <citation type="submission" date="2019-12" db="EMBL/GenBank/DDBJ databases">
        <title>Comparative genomics gives insights into the taxonomy of the Azoarcus-Aromatoleum group and reveals separate origins of nif in the plant-associated Azoarcus and non-plant-associated Aromatoleum sub-groups.</title>
        <authorList>
            <person name="Lafos M."/>
            <person name="Maluk M."/>
            <person name="Batista M."/>
            <person name="Junghare M."/>
            <person name="Carmona M."/>
            <person name="Faoro H."/>
            <person name="Cruz L.M."/>
            <person name="Battistoni F."/>
            <person name="De Souza E."/>
            <person name="Pedrosa F."/>
            <person name="Chen W.-M."/>
            <person name="Poole P.S."/>
            <person name="Dixon R.A."/>
            <person name="James E.K."/>
        </authorList>
    </citation>
    <scope>NUCLEOTIDE SEQUENCE</scope>
    <source>
        <strain evidence="8">NSC3</strain>
    </source>
</reference>
<sequence>MSLLNSILPVALSAAPWLLLGLIVSGLIKALLPDAVLKRWVGGEGLGGIARAAVIGAPLPLCSCGAIPTALTLHRAGAGRGATTAFLIGTPGIGVDSLALSYALLGPFMMVARAIGAVSTAIVTGVLVAAGSRDVTHEQAGAKSCGGCCGSSCESGSDSSHQHDHPGAHGQELGTRLRAGMRYAFGDLLEDIGPWLLGGLIIAGVLIALVPPQTLANHGSGLVAMLLMAVIGIPLYICAAAATPIAAGMLLAGVSPGTVLVFLLAGPITSAATLGLLRREFGTAGLGCYLLGIVGSTIAIGLVVDALIGMSGIDVVAQAGAAAELLPVWLEAAALAALLWSGLRPLGRRAFKRLSHPAPH</sequence>
<name>A0A972FAH8_9RHOO</name>
<dbReference type="NCBIfam" id="NF033936">
    <property type="entry name" value="CuZnOut_SO0444"/>
    <property type="match status" value="1"/>
</dbReference>
<organism evidence="8 9">
    <name type="scientific">Azoarcus taiwanensis</name>
    <dbReference type="NCBI Taxonomy" id="666964"/>
    <lineage>
        <taxon>Bacteria</taxon>
        <taxon>Pseudomonadati</taxon>
        <taxon>Pseudomonadota</taxon>
        <taxon>Betaproteobacteria</taxon>
        <taxon>Rhodocyclales</taxon>
        <taxon>Zoogloeaceae</taxon>
        <taxon>Azoarcus</taxon>
    </lineage>
</organism>
<comment type="similarity">
    <text evidence="2">Belongs to the UPF0718 family.</text>
</comment>
<dbReference type="RefSeq" id="WP_168986460.1">
    <property type="nucleotide sequence ID" value="NZ_CAWPHM010000286.1"/>
</dbReference>
<feature type="transmembrane region" description="Helical" evidence="7">
    <location>
        <begin position="259"/>
        <end position="277"/>
    </location>
</feature>
<dbReference type="Pfam" id="PF03773">
    <property type="entry name" value="ArsP_1"/>
    <property type="match status" value="1"/>
</dbReference>
<feature type="transmembrane region" description="Helical" evidence="7">
    <location>
        <begin position="6"/>
        <end position="28"/>
    </location>
</feature>
<feature type="transmembrane region" description="Helical" evidence="7">
    <location>
        <begin position="83"/>
        <end position="104"/>
    </location>
</feature>
<evidence type="ECO:0000256" key="4">
    <source>
        <dbReference type="ARBA" id="ARBA00022692"/>
    </source>
</evidence>
<feature type="transmembrane region" description="Helical" evidence="7">
    <location>
        <begin position="325"/>
        <end position="343"/>
    </location>
</feature>
<evidence type="ECO:0000256" key="6">
    <source>
        <dbReference type="ARBA" id="ARBA00023136"/>
    </source>
</evidence>
<dbReference type="GO" id="GO:0005886">
    <property type="term" value="C:plasma membrane"/>
    <property type="evidence" value="ECO:0007669"/>
    <property type="project" value="UniProtKB-SubCell"/>
</dbReference>
<feature type="transmembrane region" description="Helical" evidence="7">
    <location>
        <begin position="49"/>
        <end position="71"/>
    </location>
</feature>
<dbReference type="Proteomes" id="UP000599523">
    <property type="component" value="Unassembled WGS sequence"/>
</dbReference>
<accession>A0A972FAH8</accession>
<dbReference type="AlphaFoldDB" id="A0A972FAH8"/>
<feature type="transmembrane region" description="Helical" evidence="7">
    <location>
        <begin position="111"/>
        <end position="130"/>
    </location>
</feature>
<keyword evidence="3" id="KW-1003">Cell membrane</keyword>
<gene>
    <name evidence="8" type="ORF">GPA21_01585</name>
</gene>
<feature type="transmembrane region" description="Helical" evidence="7">
    <location>
        <begin position="192"/>
        <end position="210"/>
    </location>
</feature>
<evidence type="ECO:0000256" key="1">
    <source>
        <dbReference type="ARBA" id="ARBA00004651"/>
    </source>
</evidence>
<protein>
    <submittedName>
        <fullName evidence="8">SO_0444 family Cu/Zn efflux transporter</fullName>
    </submittedName>
</protein>
<evidence type="ECO:0000313" key="9">
    <source>
        <dbReference type="Proteomes" id="UP000599523"/>
    </source>
</evidence>
<evidence type="ECO:0000256" key="7">
    <source>
        <dbReference type="SAM" id="Phobius"/>
    </source>
</evidence>
<keyword evidence="6 7" id="KW-0472">Membrane</keyword>
<keyword evidence="9" id="KW-1185">Reference proteome</keyword>
<evidence type="ECO:0000313" key="8">
    <source>
        <dbReference type="EMBL" id="NMG01668.1"/>
    </source>
</evidence>
<feature type="transmembrane region" description="Helical" evidence="7">
    <location>
        <begin position="222"/>
        <end position="247"/>
    </location>
</feature>
<dbReference type="InterPro" id="IPR005524">
    <property type="entry name" value="DUF318"/>
</dbReference>
<dbReference type="PANTHER" id="PTHR34184">
    <property type="entry name" value="UPF0718 PROTEIN YCGR"/>
    <property type="match status" value="1"/>
</dbReference>
<dbReference type="InterPro" id="IPR052923">
    <property type="entry name" value="UPF0718"/>
</dbReference>
<dbReference type="EMBL" id="WTVM01000005">
    <property type="protein sequence ID" value="NMG01668.1"/>
    <property type="molecule type" value="Genomic_DNA"/>
</dbReference>
<evidence type="ECO:0000256" key="2">
    <source>
        <dbReference type="ARBA" id="ARBA00006386"/>
    </source>
</evidence>
<evidence type="ECO:0000256" key="3">
    <source>
        <dbReference type="ARBA" id="ARBA00022475"/>
    </source>
</evidence>
<dbReference type="PANTHER" id="PTHR34184:SF4">
    <property type="entry name" value="UPF0718 PROTEIN YCGR"/>
    <property type="match status" value="1"/>
</dbReference>
<comment type="subcellular location">
    <subcellularLocation>
        <location evidence="1">Cell membrane</location>
        <topology evidence="1">Multi-pass membrane protein</topology>
    </subcellularLocation>
</comment>
<comment type="caution">
    <text evidence="8">The sequence shown here is derived from an EMBL/GenBank/DDBJ whole genome shotgun (WGS) entry which is preliminary data.</text>
</comment>
<keyword evidence="5 7" id="KW-1133">Transmembrane helix</keyword>
<evidence type="ECO:0000256" key="5">
    <source>
        <dbReference type="ARBA" id="ARBA00022989"/>
    </source>
</evidence>